<name>A0A853EQS5_9MICO</name>
<evidence type="ECO:0000313" key="9">
    <source>
        <dbReference type="Proteomes" id="UP000561011"/>
    </source>
</evidence>
<dbReference type="InterPro" id="IPR020846">
    <property type="entry name" value="MFS_dom"/>
</dbReference>
<evidence type="ECO:0000256" key="4">
    <source>
        <dbReference type="ARBA" id="ARBA00023136"/>
    </source>
</evidence>
<feature type="transmembrane region" description="Helical" evidence="6">
    <location>
        <begin position="126"/>
        <end position="146"/>
    </location>
</feature>
<proteinExistence type="predicted"/>
<evidence type="ECO:0000256" key="6">
    <source>
        <dbReference type="SAM" id="Phobius"/>
    </source>
</evidence>
<dbReference type="PANTHER" id="PTHR23501">
    <property type="entry name" value="MAJOR FACILITATOR SUPERFAMILY"/>
    <property type="match status" value="1"/>
</dbReference>
<feature type="transmembrane region" description="Helical" evidence="6">
    <location>
        <begin position="222"/>
        <end position="239"/>
    </location>
</feature>
<evidence type="ECO:0000313" key="8">
    <source>
        <dbReference type="EMBL" id="NYS92102.1"/>
    </source>
</evidence>
<keyword evidence="2 6" id="KW-0812">Transmembrane</keyword>
<keyword evidence="3 6" id="KW-1133">Transmembrane helix</keyword>
<feature type="transmembrane region" description="Helical" evidence="6">
    <location>
        <begin position="376"/>
        <end position="400"/>
    </location>
</feature>
<feature type="transmembrane region" description="Helical" evidence="6">
    <location>
        <begin position="245"/>
        <end position="266"/>
    </location>
</feature>
<dbReference type="InterPro" id="IPR011701">
    <property type="entry name" value="MFS"/>
</dbReference>
<feature type="region of interest" description="Disordered" evidence="5">
    <location>
        <begin position="1"/>
        <end position="22"/>
    </location>
</feature>
<comment type="subcellular location">
    <subcellularLocation>
        <location evidence="1">Cell membrane</location>
        <topology evidence="1">Multi-pass membrane protein</topology>
    </subcellularLocation>
</comment>
<evidence type="ECO:0000259" key="7">
    <source>
        <dbReference type="PROSITE" id="PS50850"/>
    </source>
</evidence>
<feature type="transmembrane region" description="Helical" evidence="6">
    <location>
        <begin position="350"/>
        <end position="370"/>
    </location>
</feature>
<feature type="domain" description="Major facilitator superfamily (MFS) profile" evidence="7">
    <location>
        <begin position="31"/>
        <end position="467"/>
    </location>
</feature>
<dbReference type="GO" id="GO:0022857">
    <property type="term" value="F:transmembrane transporter activity"/>
    <property type="evidence" value="ECO:0007669"/>
    <property type="project" value="InterPro"/>
</dbReference>
<dbReference type="RefSeq" id="WP_179912082.1">
    <property type="nucleotide sequence ID" value="NZ_JACBYE010000001.1"/>
</dbReference>
<dbReference type="EMBL" id="JACBYE010000001">
    <property type="protein sequence ID" value="NYS92102.1"/>
    <property type="molecule type" value="Genomic_DNA"/>
</dbReference>
<keyword evidence="4 6" id="KW-0472">Membrane</keyword>
<feature type="transmembrane region" description="Helical" evidence="6">
    <location>
        <begin position="182"/>
        <end position="201"/>
    </location>
</feature>
<feature type="transmembrane region" description="Helical" evidence="6">
    <location>
        <begin position="278"/>
        <end position="298"/>
    </location>
</feature>
<gene>
    <name evidence="8" type="ORF">HZZ10_00920</name>
</gene>
<dbReference type="SUPFAM" id="SSF103473">
    <property type="entry name" value="MFS general substrate transporter"/>
    <property type="match status" value="1"/>
</dbReference>
<feature type="transmembrane region" description="Helical" evidence="6">
    <location>
        <begin position="440"/>
        <end position="460"/>
    </location>
</feature>
<feature type="compositionally biased region" description="Low complexity" evidence="5">
    <location>
        <begin position="12"/>
        <end position="22"/>
    </location>
</feature>
<dbReference type="AlphaFoldDB" id="A0A853EQS5"/>
<comment type="caution">
    <text evidence="8">The sequence shown here is derived from an EMBL/GenBank/DDBJ whole genome shotgun (WGS) entry which is preliminary data.</text>
</comment>
<dbReference type="PROSITE" id="PS50850">
    <property type="entry name" value="MFS"/>
    <property type="match status" value="1"/>
</dbReference>
<dbReference type="InterPro" id="IPR036259">
    <property type="entry name" value="MFS_trans_sf"/>
</dbReference>
<evidence type="ECO:0000256" key="1">
    <source>
        <dbReference type="ARBA" id="ARBA00004651"/>
    </source>
</evidence>
<dbReference type="Proteomes" id="UP000561011">
    <property type="component" value="Unassembled WGS sequence"/>
</dbReference>
<feature type="transmembrane region" description="Helical" evidence="6">
    <location>
        <begin position="65"/>
        <end position="85"/>
    </location>
</feature>
<protein>
    <submittedName>
        <fullName evidence="8">MFS transporter</fullName>
    </submittedName>
</protein>
<feature type="transmembrane region" description="Helical" evidence="6">
    <location>
        <begin position="412"/>
        <end position="434"/>
    </location>
</feature>
<reference evidence="8 9" key="1">
    <citation type="submission" date="2020-07" db="EMBL/GenBank/DDBJ databases">
        <title>MOT database genomes.</title>
        <authorList>
            <person name="Joseph S."/>
            <person name="Aduse-Opoku J."/>
            <person name="Hashim A."/>
            <person name="Wade W."/>
            <person name="Curtis M."/>
        </authorList>
    </citation>
    <scope>NUCLEOTIDE SEQUENCE [LARGE SCALE GENOMIC DNA]</scope>
    <source>
        <strain evidence="8 9">DSM 100099</strain>
    </source>
</reference>
<dbReference type="GO" id="GO:0005886">
    <property type="term" value="C:plasma membrane"/>
    <property type="evidence" value="ECO:0007669"/>
    <property type="project" value="UniProtKB-SubCell"/>
</dbReference>
<organism evidence="8 9">
    <name type="scientific">Sanguibacter inulinus</name>
    <dbReference type="NCBI Taxonomy" id="60922"/>
    <lineage>
        <taxon>Bacteria</taxon>
        <taxon>Bacillati</taxon>
        <taxon>Actinomycetota</taxon>
        <taxon>Actinomycetes</taxon>
        <taxon>Micrococcales</taxon>
        <taxon>Sanguibacteraceae</taxon>
        <taxon>Sanguibacter</taxon>
    </lineage>
</organism>
<accession>A0A853EQS5</accession>
<feature type="transmembrane region" description="Helical" evidence="6">
    <location>
        <begin position="153"/>
        <end position="176"/>
    </location>
</feature>
<evidence type="ECO:0000256" key="5">
    <source>
        <dbReference type="SAM" id="MobiDB-lite"/>
    </source>
</evidence>
<feature type="transmembrane region" description="Helical" evidence="6">
    <location>
        <begin position="97"/>
        <end position="120"/>
    </location>
</feature>
<sequence>MTQHATEQLATGAPGADPDPGGVFSPRLRGFTVGILASVGAVAFESLGVATILPAVAEELGGLSGYGWGLSALMLANIVGTVVAGTDIDRRGPARSVLVGSLVFAAGCLLAGLAPGWGVFVAARALQGLGVGAIMAYAYSLVGIAYPARLQAVMFAFLSSAWTIPSLLGPVFAGVVTDLLDWRVVFWAIAPVPLLLLPYVLPGARRTSAPTPRAGRRVPAPVWFSILLAVATGALLLGLEVDALPVLVALVVTGLAGSVLALRRIVPTGTLSARRGAPAGIVIRFILCGVYFGSEAFLPLGLTSVHGLDVTLAGLGLAAGALAWTAGSFVQARLDAARPGTRARSARVGLLALLAGEVVMGLAVALPGAWPGWAVVGWTIAGVGMGVAFNAATAATMAVTPAGSAGSISASLQLAQTLATAVVAGVGGALVAGLGTTTSAFLAVFGLTAALGLVGAVLAGRLDERRGRRSGAS</sequence>
<dbReference type="Gene3D" id="1.20.1250.20">
    <property type="entry name" value="MFS general substrate transporter like domains"/>
    <property type="match status" value="2"/>
</dbReference>
<evidence type="ECO:0000256" key="3">
    <source>
        <dbReference type="ARBA" id="ARBA00022989"/>
    </source>
</evidence>
<dbReference type="Pfam" id="PF07690">
    <property type="entry name" value="MFS_1"/>
    <property type="match status" value="1"/>
</dbReference>
<keyword evidence="9" id="KW-1185">Reference proteome</keyword>
<dbReference type="PANTHER" id="PTHR23501:SF154">
    <property type="entry name" value="MULTIDRUG-EFFLUX TRANSPORTER RV1634-RELATED"/>
    <property type="match status" value="1"/>
</dbReference>
<feature type="transmembrane region" description="Helical" evidence="6">
    <location>
        <begin position="310"/>
        <end position="330"/>
    </location>
</feature>
<evidence type="ECO:0000256" key="2">
    <source>
        <dbReference type="ARBA" id="ARBA00022692"/>
    </source>
</evidence>
<feature type="transmembrane region" description="Helical" evidence="6">
    <location>
        <begin position="31"/>
        <end position="53"/>
    </location>
</feature>